<protein>
    <submittedName>
        <fullName evidence="1">Uncharacterized protein</fullName>
    </submittedName>
</protein>
<gene>
    <name evidence="1" type="ORF">K503DRAFT_855035</name>
</gene>
<dbReference type="OrthoDB" id="2959034at2759"/>
<proteinExistence type="predicted"/>
<keyword evidence="2" id="KW-1185">Reference proteome</keyword>
<name>A0A1B7N7V5_9AGAM</name>
<organism evidence="1 2">
    <name type="scientific">Rhizopogon vinicolor AM-OR11-026</name>
    <dbReference type="NCBI Taxonomy" id="1314800"/>
    <lineage>
        <taxon>Eukaryota</taxon>
        <taxon>Fungi</taxon>
        <taxon>Dikarya</taxon>
        <taxon>Basidiomycota</taxon>
        <taxon>Agaricomycotina</taxon>
        <taxon>Agaricomycetes</taxon>
        <taxon>Agaricomycetidae</taxon>
        <taxon>Boletales</taxon>
        <taxon>Suillineae</taxon>
        <taxon>Rhizopogonaceae</taxon>
        <taxon>Rhizopogon</taxon>
    </lineage>
</organism>
<evidence type="ECO:0000313" key="1">
    <source>
        <dbReference type="EMBL" id="OAX40926.1"/>
    </source>
</evidence>
<evidence type="ECO:0000313" key="2">
    <source>
        <dbReference type="Proteomes" id="UP000092154"/>
    </source>
</evidence>
<dbReference type="AlphaFoldDB" id="A0A1B7N7V5"/>
<dbReference type="EMBL" id="KV448196">
    <property type="protein sequence ID" value="OAX40926.1"/>
    <property type="molecule type" value="Genomic_DNA"/>
</dbReference>
<dbReference type="Proteomes" id="UP000092154">
    <property type="component" value="Unassembled WGS sequence"/>
</dbReference>
<reference evidence="1 2" key="1">
    <citation type="submission" date="2016-06" db="EMBL/GenBank/DDBJ databases">
        <title>Comparative genomics of the ectomycorrhizal sister species Rhizopogon vinicolor and Rhizopogon vesiculosus (Basidiomycota: Boletales) reveals a divergence of the mating type B locus.</title>
        <authorList>
            <consortium name="DOE Joint Genome Institute"/>
            <person name="Mujic A.B."/>
            <person name="Kuo A."/>
            <person name="Tritt A."/>
            <person name="Lipzen A."/>
            <person name="Chen C."/>
            <person name="Johnson J."/>
            <person name="Sharma A."/>
            <person name="Barry K."/>
            <person name="Grigoriev I.V."/>
            <person name="Spatafora J.W."/>
        </authorList>
    </citation>
    <scope>NUCLEOTIDE SEQUENCE [LARGE SCALE GENOMIC DNA]</scope>
    <source>
        <strain evidence="1 2">AM-OR11-026</strain>
    </source>
</reference>
<accession>A0A1B7N7V5</accession>
<dbReference type="InParanoid" id="A0A1B7N7V5"/>
<sequence length="180" mass="20756">MRGPNGKTLERSLLCSPQENNEVEVDEVDEDRLVASFRFKMCQKRLRMTHSTGTEFVARGRIWWLRIFYCAPEEEWIITIGLSQRSLPVRSVAKLIIEAQREKPGCATRPAARRWTIGLNKLMLLAPVGNTAYLDCDGALHAKLEIELKHKVIPRKERVDDGRRRLNVKLLVAPQLKLLW</sequence>